<reference evidence="1 2" key="1">
    <citation type="journal article" date="2014" name="PLoS ONE">
        <title>Genome Information of Methylobacterium oryzae, a Plant-Probiotic Methylotroph in the Phyllosphere.</title>
        <authorList>
            <person name="Kwak M.J."/>
            <person name="Jeong H."/>
            <person name="Madhaiyan M."/>
            <person name="Lee Y."/>
            <person name="Sa T.M."/>
            <person name="Oh T.K."/>
            <person name="Kim J.F."/>
        </authorList>
    </citation>
    <scope>NUCLEOTIDE SEQUENCE [LARGE SCALE GENOMIC DNA]</scope>
    <source>
        <strain evidence="1 2">CBMB20</strain>
    </source>
</reference>
<dbReference type="Proteomes" id="UP000029492">
    <property type="component" value="Chromosome"/>
</dbReference>
<proteinExistence type="predicted"/>
<keyword evidence="2" id="KW-1185">Reference proteome</keyword>
<sequence length="39" mass="4082">MAAASALSADWKVALIIDRVCAEGQGDRDNPAVGRVRTP</sequence>
<name>A0A089NZS0_9HYPH</name>
<organism evidence="1 2">
    <name type="scientific">Methylobacterium oryzae CBMB20</name>
    <dbReference type="NCBI Taxonomy" id="693986"/>
    <lineage>
        <taxon>Bacteria</taxon>
        <taxon>Pseudomonadati</taxon>
        <taxon>Pseudomonadota</taxon>
        <taxon>Alphaproteobacteria</taxon>
        <taxon>Hyphomicrobiales</taxon>
        <taxon>Methylobacteriaceae</taxon>
        <taxon>Methylobacterium</taxon>
    </lineage>
</organism>
<dbReference type="EMBL" id="CP003811">
    <property type="protein sequence ID" value="AIQ92030.1"/>
    <property type="molecule type" value="Genomic_DNA"/>
</dbReference>
<evidence type="ECO:0000313" key="2">
    <source>
        <dbReference type="Proteomes" id="UP000029492"/>
    </source>
</evidence>
<protein>
    <submittedName>
        <fullName evidence="1">Protein of unassigned function</fullName>
    </submittedName>
</protein>
<dbReference type="KEGG" id="mor:MOC_4275"/>
<gene>
    <name evidence="1" type="ORF">MOC_4275</name>
</gene>
<dbReference type="AlphaFoldDB" id="A0A089NZS0"/>
<accession>A0A089NZS0</accession>
<evidence type="ECO:0000313" key="1">
    <source>
        <dbReference type="EMBL" id="AIQ92030.1"/>
    </source>
</evidence>
<dbReference type="HOGENOM" id="CLU_3312631_0_0_5"/>